<dbReference type="EC" id="1.13.-.-" evidence="7"/>
<accession>A0ABV6SYZ8</accession>
<keyword evidence="5 7" id="KW-0560">Oxidoreductase</keyword>
<keyword evidence="7" id="KW-0223">Dioxygenase</keyword>
<evidence type="ECO:0000313" key="7">
    <source>
        <dbReference type="EMBL" id="MFC0718674.1"/>
    </source>
</evidence>
<dbReference type="PANTHER" id="PTHR30096:SF0">
    <property type="entry name" value="4,5-DOPA DIOXYGENASE EXTRADIOL-LIKE PROTEIN"/>
    <property type="match status" value="1"/>
</dbReference>
<dbReference type="Gene3D" id="3.40.830.10">
    <property type="entry name" value="LigB-like"/>
    <property type="match status" value="1"/>
</dbReference>
<dbReference type="GO" id="GO:0051213">
    <property type="term" value="F:dioxygenase activity"/>
    <property type="evidence" value="ECO:0007669"/>
    <property type="project" value="UniProtKB-KW"/>
</dbReference>
<organism evidence="7 8">
    <name type="scientific">Luteimonas padinae</name>
    <dbReference type="NCBI Taxonomy" id="1714359"/>
    <lineage>
        <taxon>Bacteria</taxon>
        <taxon>Pseudomonadati</taxon>
        <taxon>Pseudomonadota</taxon>
        <taxon>Gammaproteobacteria</taxon>
        <taxon>Lysobacterales</taxon>
        <taxon>Lysobacteraceae</taxon>
        <taxon>Luteimonas</taxon>
    </lineage>
</organism>
<dbReference type="InterPro" id="IPR014436">
    <property type="entry name" value="Extradiol_dOase_DODA"/>
</dbReference>
<proteinExistence type="inferred from homology"/>
<comment type="similarity">
    <text evidence="2">Belongs to the DODA-type extradiol aromatic ring-opening dioxygenase family.</text>
</comment>
<dbReference type="CDD" id="cd07363">
    <property type="entry name" value="45_DOPA_Dioxygenase"/>
    <property type="match status" value="1"/>
</dbReference>
<keyword evidence="3" id="KW-0479">Metal-binding</keyword>
<dbReference type="SUPFAM" id="SSF53213">
    <property type="entry name" value="LigB-like"/>
    <property type="match status" value="1"/>
</dbReference>
<evidence type="ECO:0000313" key="8">
    <source>
        <dbReference type="Proteomes" id="UP001589898"/>
    </source>
</evidence>
<dbReference type="Proteomes" id="UP001589898">
    <property type="component" value="Unassembled WGS sequence"/>
</dbReference>
<dbReference type="PANTHER" id="PTHR30096">
    <property type="entry name" value="4,5-DOPA DIOXYGENASE EXTRADIOL-LIKE PROTEIN"/>
    <property type="match status" value="1"/>
</dbReference>
<comment type="cofactor">
    <cofactor evidence="1">
        <name>Zn(2+)</name>
        <dbReference type="ChEBI" id="CHEBI:29105"/>
    </cofactor>
</comment>
<evidence type="ECO:0000256" key="3">
    <source>
        <dbReference type="ARBA" id="ARBA00022723"/>
    </source>
</evidence>
<evidence type="ECO:0000256" key="4">
    <source>
        <dbReference type="ARBA" id="ARBA00022833"/>
    </source>
</evidence>
<comment type="caution">
    <text evidence="7">The sequence shown here is derived from an EMBL/GenBank/DDBJ whole genome shotgun (WGS) entry which is preliminary data.</text>
</comment>
<dbReference type="PIRSF" id="PIRSF006157">
    <property type="entry name" value="Doxgns_DODA"/>
    <property type="match status" value="1"/>
</dbReference>
<evidence type="ECO:0000256" key="1">
    <source>
        <dbReference type="ARBA" id="ARBA00001947"/>
    </source>
</evidence>
<keyword evidence="8" id="KW-1185">Reference proteome</keyword>
<dbReference type="EMBL" id="JBHLTF010000033">
    <property type="protein sequence ID" value="MFC0718674.1"/>
    <property type="molecule type" value="Genomic_DNA"/>
</dbReference>
<keyword evidence="4" id="KW-0862">Zinc</keyword>
<dbReference type="RefSeq" id="WP_229823022.1">
    <property type="nucleotide sequence ID" value="NZ_BMZT01000002.1"/>
</dbReference>
<gene>
    <name evidence="7" type="ORF">ACFFFU_13125</name>
</gene>
<evidence type="ECO:0000259" key="6">
    <source>
        <dbReference type="Pfam" id="PF02900"/>
    </source>
</evidence>
<sequence length="286" mass="30612">MNTNPSTSPSGNGNAPAADRAARMPVLFVPHGAGPCFFMDWNPADTWDRMAAFLKGVAGTLPEAPRAIVLVSGHWLEPGFSVTGSARPALIYDYSGFPAHTYELTYPAPGEPALADRIVQLLGEAGEQARVDPQRGYDHGVFIPLKLMFPKADIPVVQLSLRRDMDPAAHIAAGRALAALRDEGVLVVGSGMSFHNMRGYGDPRYTPVSAKFDAWLTAAIESPTEQREALLREWASAPHARDSHPPGGEEHLLPLLVAAGAGAGSEGRKVYSEDVMKTTLSAFRFG</sequence>
<evidence type="ECO:0000256" key="2">
    <source>
        <dbReference type="ARBA" id="ARBA00007581"/>
    </source>
</evidence>
<reference evidence="7 8" key="1">
    <citation type="submission" date="2024-09" db="EMBL/GenBank/DDBJ databases">
        <authorList>
            <person name="Sun Q."/>
            <person name="Mori K."/>
        </authorList>
    </citation>
    <scope>NUCLEOTIDE SEQUENCE [LARGE SCALE GENOMIC DNA]</scope>
    <source>
        <strain evidence="7 8">KCTC 52403</strain>
    </source>
</reference>
<protein>
    <submittedName>
        <fullName evidence="7">DODA-type extradiol aromatic ring-opening family dioxygenase</fullName>
        <ecNumber evidence="7">1.13.-.-</ecNumber>
    </submittedName>
</protein>
<feature type="domain" description="Extradiol ring-cleavage dioxygenase class III enzyme subunit B" evidence="6">
    <location>
        <begin position="55"/>
        <end position="270"/>
    </location>
</feature>
<dbReference type="InterPro" id="IPR004183">
    <property type="entry name" value="Xdiol_dOase_suB"/>
</dbReference>
<evidence type="ECO:0000256" key="5">
    <source>
        <dbReference type="ARBA" id="ARBA00023002"/>
    </source>
</evidence>
<name>A0ABV6SYZ8_9GAMM</name>
<dbReference type="Pfam" id="PF02900">
    <property type="entry name" value="LigB"/>
    <property type="match status" value="1"/>
</dbReference>